<sequence length="82" mass="9270">MISGTSHRLYKMLVDKYSQAEVSIILEVCEFLSKKVQKQKAEGFKNFHPLYEEFYLAFMPGLRCQGSDWGTQQAGALCTADG</sequence>
<accession>A0A398B5B5</accession>
<comment type="caution">
    <text evidence="1">The sequence shown here is derived from an EMBL/GenBank/DDBJ whole genome shotgun (WGS) entry which is preliminary data.</text>
</comment>
<dbReference type="EMBL" id="QWVT01000019">
    <property type="protein sequence ID" value="RID84624.1"/>
    <property type="molecule type" value="Genomic_DNA"/>
</dbReference>
<dbReference type="InterPro" id="IPR035945">
    <property type="entry name" value="YhaI-like_sf"/>
</dbReference>
<organism evidence="1 2">
    <name type="scientific">Mesobacillus zeae</name>
    <dbReference type="NCBI Taxonomy" id="1917180"/>
    <lineage>
        <taxon>Bacteria</taxon>
        <taxon>Bacillati</taxon>
        <taxon>Bacillota</taxon>
        <taxon>Bacilli</taxon>
        <taxon>Bacillales</taxon>
        <taxon>Bacillaceae</taxon>
        <taxon>Mesobacillus</taxon>
    </lineage>
</organism>
<dbReference type="Pfam" id="PF08963">
    <property type="entry name" value="DUF1878"/>
    <property type="match status" value="1"/>
</dbReference>
<name>A0A398B5B5_9BACI</name>
<evidence type="ECO:0000313" key="1">
    <source>
        <dbReference type="EMBL" id="RID84624.1"/>
    </source>
</evidence>
<keyword evidence="2" id="KW-1185">Reference proteome</keyword>
<evidence type="ECO:0000313" key="2">
    <source>
        <dbReference type="Proteomes" id="UP000265816"/>
    </source>
</evidence>
<dbReference type="InterPro" id="IPR015058">
    <property type="entry name" value="DUF1878"/>
</dbReference>
<dbReference type="AlphaFoldDB" id="A0A398B5B5"/>
<proteinExistence type="predicted"/>
<dbReference type="RefSeq" id="WP_119113128.1">
    <property type="nucleotide sequence ID" value="NZ_CBCSEO010000001.1"/>
</dbReference>
<dbReference type="SUPFAM" id="SSF109915">
    <property type="entry name" value="Hypothetical protein YhaI"/>
    <property type="match status" value="1"/>
</dbReference>
<protein>
    <submittedName>
        <fullName evidence="1">DUF1878 family protein</fullName>
    </submittedName>
</protein>
<gene>
    <name evidence="1" type="ORF">D1970_12090</name>
</gene>
<dbReference type="Gene3D" id="1.10.3750.10">
    <property type="entry name" value="YhaI-like"/>
    <property type="match status" value="1"/>
</dbReference>
<dbReference type="Proteomes" id="UP000265816">
    <property type="component" value="Unassembled WGS sequence"/>
</dbReference>
<reference evidence="1 2" key="1">
    <citation type="submission" date="2018-08" db="EMBL/GenBank/DDBJ databases">
        <title>Bacillus jemisoniae sp. nov., Bacillus chryseoplanitiae sp. nov., Bacillus resnikiae sp. nov., and Bacillus frankliniae sp. nov., isolated from Viking spacecraft and associated surfaces.</title>
        <authorList>
            <person name="Seuylemezian A."/>
            <person name="Vaishampayan P."/>
        </authorList>
    </citation>
    <scope>NUCLEOTIDE SEQUENCE [LARGE SCALE GENOMIC DNA]</scope>
    <source>
        <strain evidence="1 2">JJ-247</strain>
    </source>
</reference>